<dbReference type="EMBL" id="JASBWV010000014">
    <property type="protein sequence ID" value="KAJ9122788.1"/>
    <property type="molecule type" value="Genomic_DNA"/>
</dbReference>
<keyword evidence="2" id="KW-1185">Reference proteome</keyword>
<sequence length="896" mass="98493">MASRSILRDRNPPNPPGEQDSSTRPLHMVTPSKNAFQTFFGKVDRATSSTPPPPVPSIPVQHRMSTTSSNGGERGGNNVPVTPFRASRAYTEHGTIIQPSNEATPAAPKIRAGMTPEARTRLMPTPKPLPPSKLRGNQTPASSSGSTMRLVQPRQSISRSQEPFTRDTYELPMPMPLHAGSLGEGLYAGGDEWDAPGGQAVGQTESGWQEIGSQSSNETVLVTVRIRPLASTNPHDANAWSTPVDAGYPLPRTIRLADGTRKEWCFDQILPPSTTNHQTYLSSALPHVRSAMQGFNAVCFAYGQTGSGKSHTMAGTTGDPGVVPLAVEEIFRIIREGREREWVLRASYLELYNETLVDLLTPPGPGGTTAGGEIQILNGKKEGEVQINGLTEMIVTTVAEVKKVLSIGDGRRRTGCTDWNERSSRSHSVFRIVIESRSKSTTGEDESNVNARNRGKNQATRISTLSLIDLAGSEKATASKERNAEGRYINQSLLTLKNVISKLAEQSAKKTTGHIPYRDSKLYVLDEIGDAKISVICTINPSQTAIAESQSTLAFAAGIKRVVLHAKQTEVVDPAALIQQYQTEIADLRAKLAEKDAEMSQASQDGYKRMTLKERQEQENQRSRLDELRRLILTSSNVEDEETAEENAKLQEELCVAQAKVKEQALEIAELRKQLELRPQKPDEEVARLKLEVDQMNEIIKDYENNMDEPSVKLREDVEAEWLPKVQKLEARAKERETFYKSLYNSVLELKSQKAQLKEVSSVGVLRVIHPTLKLTNLYSQRCQKLESICHEYIALHEPSQSEFDYGSNRGVSTSSSVSSPVASTISTFSSNQDDSHFSSNPYSSRVTSVSMAHLGSKLAMSNVGRNGGGLRSLKEDSSFDLVKQAALLEGDEEIF</sequence>
<evidence type="ECO:0000313" key="1">
    <source>
        <dbReference type="EMBL" id="KAJ9122788.1"/>
    </source>
</evidence>
<evidence type="ECO:0000313" key="2">
    <source>
        <dbReference type="Proteomes" id="UP001234202"/>
    </source>
</evidence>
<gene>
    <name evidence="1" type="ORF">QFC24_004219</name>
</gene>
<dbReference type="Proteomes" id="UP001234202">
    <property type="component" value="Unassembled WGS sequence"/>
</dbReference>
<protein>
    <submittedName>
        <fullName evidence="1">Uncharacterized protein</fullName>
    </submittedName>
</protein>
<accession>A0ACC2XG39</accession>
<name>A0ACC2XG39_9TREE</name>
<reference evidence="1" key="1">
    <citation type="submission" date="2023-04" db="EMBL/GenBank/DDBJ databases">
        <title>Draft Genome sequencing of Naganishia species isolated from polar environments using Oxford Nanopore Technology.</title>
        <authorList>
            <person name="Leo P."/>
            <person name="Venkateswaran K."/>
        </authorList>
    </citation>
    <scope>NUCLEOTIDE SEQUENCE</scope>
    <source>
        <strain evidence="1">DBVPG 5303</strain>
    </source>
</reference>
<comment type="caution">
    <text evidence="1">The sequence shown here is derived from an EMBL/GenBank/DDBJ whole genome shotgun (WGS) entry which is preliminary data.</text>
</comment>
<organism evidence="1 2">
    <name type="scientific">Naganishia onofrii</name>
    <dbReference type="NCBI Taxonomy" id="1851511"/>
    <lineage>
        <taxon>Eukaryota</taxon>
        <taxon>Fungi</taxon>
        <taxon>Dikarya</taxon>
        <taxon>Basidiomycota</taxon>
        <taxon>Agaricomycotina</taxon>
        <taxon>Tremellomycetes</taxon>
        <taxon>Filobasidiales</taxon>
        <taxon>Filobasidiaceae</taxon>
        <taxon>Naganishia</taxon>
    </lineage>
</organism>
<proteinExistence type="predicted"/>